<organism evidence="1 2">
    <name type="scientific">Marinobacter nanhaiticus D15-8W</name>
    <dbReference type="NCBI Taxonomy" id="626887"/>
    <lineage>
        <taxon>Bacteria</taxon>
        <taxon>Pseudomonadati</taxon>
        <taxon>Pseudomonadota</taxon>
        <taxon>Gammaproteobacteria</taxon>
        <taxon>Pseudomonadales</taxon>
        <taxon>Marinobacteraceae</taxon>
        <taxon>Marinobacter</taxon>
    </lineage>
</organism>
<name>N6WX74_9GAMM</name>
<dbReference type="AlphaFoldDB" id="N6WX74"/>
<sequence>MHDLEIYVKELAHDPIRHWLGESLEDLQLEQKGSKGVITGVGFYCDHKVRVSLYPGAFNKHFTCVVLEGEELPWRSDLDCARNAWRHLDTEIRCSPGNWKEGDPVEDEKWWRIDSRGEQKVVWN</sequence>
<reference evidence="1 2" key="1">
    <citation type="journal article" date="2013" name="Genome Announc.">
        <title>Genome Sequence of the Polycyclic Aromatic Hydrocarbon-Degrading Bacterium Strain Marinobacter nanhaiticus D15-8WT.</title>
        <authorList>
            <person name="Cui Z."/>
            <person name="Gao W."/>
            <person name="Li Q."/>
            <person name="Xu G."/>
            <person name="Zheng L."/>
        </authorList>
    </citation>
    <scope>NUCLEOTIDE SEQUENCE [LARGE SCALE GENOMIC DNA]</scope>
    <source>
        <strain evidence="1 2">D15-8W</strain>
    </source>
</reference>
<evidence type="ECO:0000313" key="2">
    <source>
        <dbReference type="Proteomes" id="UP000013165"/>
    </source>
</evidence>
<dbReference type="EMBL" id="APLQ01000014">
    <property type="protein sequence ID" value="ENO13428.1"/>
    <property type="molecule type" value="Genomic_DNA"/>
</dbReference>
<dbReference type="Proteomes" id="UP000013165">
    <property type="component" value="Unassembled WGS sequence"/>
</dbReference>
<gene>
    <name evidence="1" type="ORF">J057_18570</name>
</gene>
<comment type="caution">
    <text evidence="1">The sequence shown here is derived from an EMBL/GenBank/DDBJ whole genome shotgun (WGS) entry which is preliminary data.</text>
</comment>
<proteinExistence type="predicted"/>
<dbReference type="STRING" id="626887.J057_18570"/>
<keyword evidence="2" id="KW-1185">Reference proteome</keyword>
<dbReference type="PATRIC" id="fig|626887.3.peg.3715"/>
<protein>
    <submittedName>
        <fullName evidence="1">Uncharacterized protein</fullName>
    </submittedName>
</protein>
<dbReference type="eggNOG" id="ENOG5033MRI">
    <property type="taxonomic scope" value="Bacteria"/>
</dbReference>
<dbReference type="OrthoDB" id="1495305at2"/>
<accession>N6WX74</accession>
<evidence type="ECO:0000313" key="1">
    <source>
        <dbReference type="EMBL" id="ENO13428.1"/>
    </source>
</evidence>
<dbReference type="HOGENOM" id="CLU_152557_0_0_6"/>
<dbReference type="RefSeq" id="WP_004581653.1">
    <property type="nucleotide sequence ID" value="NZ_AP028878.1"/>
</dbReference>